<evidence type="ECO:0000313" key="1">
    <source>
        <dbReference type="EnsemblPlants" id="OPUNC02G27030.4"/>
    </source>
</evidence>
<dbReference type="HOGENOM" id="CLU_2692046_0_0_1"/>
<evidence type="ECO:0000313" key="2">
    <source>
        <dbReference type="Proteomes" id="UP000026962"/>
    </source>
</evidence>
<dbReference type="AlphaFoldDB" id="A0A0E0K458"/>
<accession>A0A0E0K458</accession>
<name>A0A0E0K458_ORYPU</name>
<reference evidence="1" key="2">
    <citation type="submission" date="2018-05" db="EMBL/GenBank/DDBJ databases">
        <title>OpunRS2 (Oryza punctata Reference Sequence Version 2).</title>
        <authorList>
            <person name="Zhang J."/>
            <person name="Kudrna D."/>
            <person name="Lee S."/>
            <person name="Talag J."/>
            <person name="Welchert J."/>
            <person name="Wing R.A."/>
        </authorList>
    </citation>
    <scope>NUCLEOTIDE SEQUENCE [LARGE SCALE GENOMIC DNA]</scope>
</reference>
<sequence>MYTASFVNAPLPLKMDLVFIYSTFIKGDQTYFDIDSRMEGTQLYPHDEKVSMKDQYVRHKCKIIQLQFAKPLKL</sequence>
<proteinExistence type="predicted"/>
<dbReference type="Gramene" id="OPUNC02G27030.4">
    <property type="protein sequence ID" value="OPUNC02G27030.4"/>
    <property type="gene ID" value="OPUNC02G27030"/>
</dbReference>
<protein>
    <submittedName>
        <fullName evidence="1">Uncharacterized protein</fullName>
    </submittedName>
</protein>
<dbReference type="Proteomes" id="UP000026962">
    <property type="component" value="Chromosome 2"/>
</dbReference>
<reference evidence="1" key="1">
    <citation type="submission" date="2015-04" db="UniProtKB">
        <authorList>
            <consortium name="EnsemblPlants"/>
        </authorList>
    </citation>
    <scope>IDENTIFICATION</scope>
</reference>
<dbReference type="EnsemblPlants" id="OPUNC02G27030.4">
    <property type="protein sequence ID" value="OPUNC02G27030.4"/>
    <property type="gene ID" value="OPUNC02G27030"/>
</dbReference>
<dbReference type="Gene3D" id="3.90.25.10">
    <property type="entry name" value="UDP-galactose 4-epimerase, domain 1"/>
    <property type="match status" value="1"/>
</dbReference>
<keyword evidence="2" id="KW-1185">Reference proteome</keyword>
<dbReference type="Gene3D" id="3.40.50.720">
    <property type="entry name" value="NAD(P)-binding Rossmann-like Domain"/>
    <property type="match status" value="1"/>
</dbReference>
<organism evidence="1">
    <name type="scientific">Oryza punctata</name>
    <name type="common">Red rice</name>
    <dbReference type="NCBI Taxonomy" id="4537"/>
    <lineage>
        <taxon>Eukaryota</taxon>
        <taxon>Viridiplantae</taxon>
        <taxon>Streptophyta</taxon>
        <taxon>Embryophyta</taxon>
        <taxon>Tracheophyta</taxon>
        <taxon>Spermatophyta</taxon>
        <taxon>Magnoliopsida</taxon>
        <taxon>Liliopsida</taxon>
        <taxon>Poales</taxon>
        <taxon>Poaceae</taxon>
        <taxon>BOP clade</taxon>
        <taxon>Oryzoideae</taxon>
        <taxon>Oryzeae</taxon>
        <taxon>Oryzinae</taxon>
        <taxon>Oryza</taxon>
    </lineage>
</organism>